<feature type="non-terminal residue" evidence="1">
    <location>
        <position position="63"/>
    </location>
</feature>
<dbReference type="Proteomes" id="UP001432322">
    <property type="component" value="Unassembled WGS sequence"/>
</dbReference>
<name>A0AAV5USC5_9BILA</name>
<dbReference type="EMBL" id="BTSY01000001">
    <property type="protein sequence ID" value="GMT08745.1"/>
    <property type="molecule type" value="Genomic_DNA"/>
</dbReference>
<reference evidence="1" key="1">
    <citation type="submission" date="2023-10" db="EMBL/GenBank/DDBJ databases">
        <title>Genome assembly of Pristionchus species.</title>
        <authorList>
            <person name="Yoshida K."/>
            <person name="Sommer R.J."/>
        </authorList>
    </citation>
    <scope>NUCLEOTIDE SEQUENCE</scope>
    <source>
        <strain evidence="1">RS5133</strain>
    </source>
</reference>
<organism evidence="1 2">
    <name type="scientific">Pristionchus fissidentatus</name>
    <dbReference type="NCBI Taxonomy" id="1538716"/>
    <lineage>
        <taxon>Eukaryota</taxon>
        <taxon>Metazoa</taxon>
        <taxon>Ecdysozoa</taxon>
        <taxon>Nematoda</taxon>
        <taxon>Chromadorea</taxon>
        <taxon>Rhabditida</taxon>
        <taxon>Rhabditina</taxon>
        <taxon>Diplogasteromorpha</taxon>
        <taxon>Diplogasteroidea</taxon>
        <taxon>Neodiplogasteridae</taxon>
        <taxon>Pristionchus</taxon>
    </lineage>
</organism>
<sequence length="63" mass="7135">MTTRRTRRERIVVVLSTGAFLDSWRLELGVVDSGPPFEVVPGGRYTLARILQTEEGEERGDCR</sequence>
<comment type="caution">
    <text evidence="1">The sequence shown here is derived from an EMBL/GenBank/DDBJ whole genome shotgun (WGS) entry which is preliminary data.</text>
</comment>
<protein>
    <submittedName>
        <fullName evidence="1">Uncharacterized protein</fullName>
    </submittedName>
</protein>
<evidence type="ECO:0000313" key="2">
    <source>
        <dbReference type="Proteomes" id="UP001432322"/>
    </source>
</evidence>
<evidence type="ECO:0000313" key="1">
    <source>
        <dbReference type="EMBL" id="GMT08745.1"/>
    </source>
</evidence>
<accession>A0AAV5USC5</accession>
<dbReference type="AlphaFoldDB" id="A0AAV5USC5"/>
<proteinExistence type="predicted"/>
<gene>
    <name evidence="1" type="ORF">PFISCL1PPCAC_42</name>
</gene>
<keyword evidence="2" id="KW-1185">Reference proteome</keyword>